<evidence type="ECO:0000313" key="14">
    <source>
        <dbReference type="Proteomes" id="UP000018217"/>
    </source>
</evidence>
<evidence type="ECO:0000256" key="10">
    <source>
        <dbReference type="HAMAP-Rule" id="MF_00022"/>
    </source>
</evidence>
<dbReference type="InterPro" id="IPR020751">
    <property type="entry name" value="aa-tRNA-synth_I_codon-bd_sub2"/>
</dbReference>
<evidence type="ECO:0000313" key="13">
    <source>
        <dbReference type="EMBL" id="CCG87924.1"/>
    </source>
</evidence>
<dbReference type="GO" id="GO:0008270">
    <property type="term" value="F:zinc ion binding"/>
    <property type="evidence" value="ECO:0007669"/>
    <property type="project" value="UniProtKB-UniRule"/>
</dbReference>
<keyword evidence="6 10" id="KW-0547">Nucleotide-binding</keyword>
<comment type="cofactor">
    <cofactor evidence="10">
        <name>Zn(2+)</name>
        <dbReference type="ChEBI" id="CHEBI:29105"/>
    </cofactor>
    <text evidence="10">Binds 1 zinc ion per subunit.</text>
</comment>
<dbReference type="FunFam" id="3.40.50.620:FF:000007">
    <property type="entry name" value="Glutamate--tRNA ligase"/>
    <property type="match status" value="1"/>
</dbReference>
<organism evidence="13 14">
    <name type="scientific">Erwinia piriflorinigrans CFBP 5888</name>
    <dbReference type="NCBI Taxonomy" id="1161919"/>
    <lineage>
        <taxon>Bacteria</taxon>
        <taxon>Pseudomonadati</taxon>
        <taxon>Pseudomonadota</taxon>
        <taxon>Gammaproteobacteria</taxon>
        <taxon>Enterobacterales</taxon>
        <taxon>Erwiniaceae</taxon>
        <taxon>Erwinia</taxon>
    </lineage>
</organism>
<keyword evidence="14" id="KW-1185">Reference proteome</keyword>
<dbReference type="Pfam" id="PF19269">
    <property type="entry name" value="Anticodon_2"/>
    <property type="match status" value="1"/>
</dbReference>
<evidence type="ECO:0000256" key="8">
    <source>
        <dbReference type="ARBA" id="ARBA00022917"/>
    </source>
</evidence>
<dbReference type="GO" id="GO:0004818">
    <property type="term" value="F:glutamate-tRNA ligase activity"/>
    <property type="evidence" value="ECO:0007669"/>
    <property type="project" value="UniProtKB-UniRule"/>
</dbReference>
<dbReference type="SUPFAM" id="SSF48163">
    <property type="entry name" value="An anticodon-binding domain of class I aminoacyl-tRNA synthetases"/>
    <property type="match status" value="1"/>
</dbReference>
<dbReference type="Gene3D" id="1.10.10.350">
    <property type="match status" value="1"/>
</dbReference>
<feature type="binding site" evidence="10">
    <location>
        <position position="174"/>
    </location>
    <ligand>
        <name>Zn(2+)</name>
        <dbReference type="ChEBI" id="CHEBI:29105"/>
    </ligand>
</feature>
<gene>
    <name evidence="10 13" type="primary">gltX</name>
    <name evidence="13" type="ORF">EPIR_2561</name>
</gene>
<dbReference type="GO" id="GO:0006424">
    <property type="term" value="P:glutamyl-tRNA aminoacylation"/>
    <property type="evidence" value="ECO:0007669"/>
    <property type="project" value="UniProtKB-UniRule"/>
</dbReference>
<dbReference type="InterPro" id="IPR049940">
    <property type="entry name" value="GluQ/Sye"/>
</dbReference>
<dbReference type="HAMAP" id="MF_00022">
    <property type="entry name" value="Glu_tRNA_synth_type1"/>
    <property type="match status" value="1"/>
</dbReference>
<dbReference type="PROSITE" id="PS00178">
    <property type="entry name" value="AA_TRNA_LIGASE_I"/>
    <property type="match status" value="1"/>
</dbReference>
<dbReference type="SUPFAM" id="SSF52374">
    <property type="entry name" value="Nucleotidylyl transferase"/>
    <property type="match status" value="1"/>
</dbReference>
<comment type="subcellular location">
    <subcellularLocation>
        <location evidence="1 10">Cytoplasm</location>
    </subcellularLocation>
</comment>
<dbReference type="InterPro" id="IPR004527">
    <property type="entry name" value="Glu-tRNA-ligase_bac/mito"/>
</dbReference>
<feature type="domain" description="Glutamyl/glutaminyl-tRNA synthetase class Ib catalytic" evidence="11">
    <location>
        <begin position="76"/>
        <end position="379"/>
    </location>
</feature>
<keyword evidence="5 10" id="KW-0436">Ligase</keyword>
<comment type="function">
    <text evidence="10">Catalyzes the attachment of glutamate to tRNA(Glu) in a two-step reaction: glutamate is first activated by ATP to form Glu-AMP and then transferred to the acceptor end of tRNA(Glu).</text>
</comment>
<feature type="binding site" evidence="10">
    <location>
        <position position="172"/>
    </location>
    <ligand>
        <name>Zn(2+)</name>
        <dbReference type="ChEBI" id="CHEBI:29105"/>
    </ligand>
</feature>
<name>V5Z9K3_9GAMM</name>
<evidence type="ECO:0000256" key="5">
    <source>
        <dbReference type="ARBA" id="ARBA00022598"/>
    </source>
</evidence>
<dbReference type="Proteomes" id="UP000018217">
    <property type="component" value="Unassembled WGS sequence"/>
</dbReference>
<keyword evidence="9 10" id="KW-0030">Aminoacyl-tRNA synthetase</keyword>
<feature type="short sequence motif" description="'HIGH' region" evidence="10">
    <location>
        <begin position="83"/>
        <end position="93"/>
    </location>
</feature>
<evidence type="ECO:0000256" key="3">
    <source>
        <dbReference type="ARBA" id="ARBA00011245"/>
    </source>
</evidence>
<evidence type="ECO:0000256" key="6">
    <source>
        <dbReference type="ARBA" id="ARBA00022741"/>
    </source>
</evidence>
<dbReference type="InterPro" id="IPR000924">
    <property type="entry name" value="Glu/Gln-tRNA-synth"/>
</dbReference>
<keyword evidence="7 10" id="KW-0067">ATP-binding</keyword>
<comment type="catalytic activity">
    <reaction evidence="10">
        <text>tRNA(Glu) + L-glutamate + ATP = L-glutamyl-tRNA(Glu) + AMP + diphosphate</text>
        <dbReference type="Rhea" id="RHEA:23540"/>
        <dbReference type="Rhea" id="RHEA-COMP:9663"/>
        <dbReference type="Rhea" id="RHEA-COMP:9680"/>
        <dbReference type="ChEBI" id="CHEBI:29985"/>
        <dbReference type="ChEBI" id="CHEBI:30616"/>
        <dbReference type="ChEBI" id="CHEBI:33019"/>
        <dbReference type="ChEBI" id="CHEBI:78442"/>
        <dbReference type="ChEBI" id="CHEBI:78520"/>
        <dbReference type="ChEBI" id="CHEBI:456215"/>
        <dbReference type="EC" id="6.1.1.17"/>
    </reaction>
</comment>
<feature type="binding site" evidence="10">
    <location>
        <position position="314"/>
    </location>
    <ligand>
        <name>ATP</name>
        <dbReference type="ChEBI" id="CHEBI:30616"/>
    </ligand>
</feature>
<feature type="short sequence motif" description="'KMSKS' region" evidence="10">
    <location>
        <begin position="311"/>
        <end position="315"/>
    </location>
</feature>
<dbReference type="NCBIfam" id="TIGR00464">
    <property type="entry name" value="gltX_bact"/>
    <property type="match status" value="1"/>
</dbReference>
<evidence type="ECO:0000256" key="1">
    <source>
        <dbReference type="ARBA" id="ARBA00004496"/>
    </source>
</evidence>
<dbReference type="EC" id="6.1.1.17" evidence="10"/>
<sequence length="543" mass="61642">MSQRFFSVKGVFVVKIATMSSFQPKTESCQKNCTSGATRKHGLALRIRPQVLECVPLKFCADSGQSLRVIRHSLMKIKTRFAPSPTGYLHVGGARTALYSWLFARNQGGEFVLRIEDTDLERSTQQAIDAIMDGMNWLNLDWDEGPYYQTKRFDRYNTVIDQMLEAGSAYKCYCSKDRLEKLRENQMANGEKPRYDGRCRDSHEHHAENEPCVVRFRNPQEGSVIFDDQIRGPIEFSNQELDDLIIRRTDGAPTYNFCVVIDDWDMEITHVIRGEDHINNTPRQINILKAIGAQVPVYAHVSMILGDDGKKLSKRHGAVGVMQYRDDGYLPEALLNYLVRLGWSHGDQEIFSIDEMKKLFDLDAVSKSASAFNTEKLQWLNHHYINSLAPEYVATHLQWHIEQEKIDTRTGPQLSQLVKLLGERCKTLKEMATSCRYFYEEFDEFDADAAKKHLRPVARQPLEVVRDKLAAMNDWTAESVHHAIQATADELEVGMGKVGMPLRVAVTGAGQSPALDVTVHAIGQTRSVARIEKALAYIANREA</sequence>
<dbReference type="PANTHER" id="PTHR43311:SF2">
    <property type="entry name" value="GLUTAMATE--TRNA LIGASE, MITOCHONDRIAL-RELATED"/>
    <property type="match status" value="1"/>
</dbReference>
<dbReference type="GO" id="GO:0005524">
    <property type="term" value="F:ATP binding"/>
    <property type="evidence" value="ECO:0007669"/>
    <property type="project" value="UniProtKB-UniRule"/>
</dbReference>
<dbReference type="PANTHER" id="PTHR43311">
    <property type="entry name" value="GLUTAMATE--TRNA LIGASE"/>
    <property type="match status" value="1"/>
</dbReference>
<dbReference type="InterPro" id="IPR014729">
    <property type="entry name" value="Rossmann-like_a/b/a_fold"/>
</dbReference>
<dbReference type="InterPro" id="IPR033910">
    <property type="entry name" value="GluRS_core"/>
</dbReference>
<comment type="similarity">
    <text evidence="2 10">Belongs to the class-I aminoacyl-tRNA synthetase family. Glutamate--tRNA ligase type 1 subfamily.</text>
</comment>
<evidence type="ECO:0000256" key="9">
    <source>
        <dbReference type="ARBA" id="ARBA00023146"/>
    </source>
</evidence>
<dbReference type="FunFam" id="1.10.10.350:FF:000001">
    <property type="entry name" value="Glutamate--tRNA ligase"/>
    <property type="match status" value="1"/>
</dbReference>
<protein>
    <recommendedName>
        <fullName evidence="10">Glutamate--tRNA ligase</fullName>
        <ecNumber evidence="10">6.1.1.17</ecNumber>
    </recommendedName>
    <alternativeName>
        <fullName evidence="10">Glutamyl-tRNA synthetase</fullName>
        <shortName evidence="10">GluRS</shortName>
    </alternativeName>
</protein>
<keyword evidence="10" id="KW-0479">Metal-binding</keyword>
<reference evidence="13 14" key="1">
    <citation type="journal article" date="2013" name="Syst. Appl. Microbiol.">
        <title>Phylogenetic position and virulence apparatus of the pear flower necrosis pathogen Erwinia piriflorinigrans CFBP 5888T as assessed by comparative genomics.</title>
        <authorList>
            <person name="Smits T.H."/>
            <person name="Rezzonico F."/>
            <person name="Lopez M.M."/>
            <person name="Blom J."/>
            <person name="Goesmann A."/>
            <person name="Frey J.E."/>
            <person name="Duffy B."/>
        </authorList>
    </citation>
    <scope>NUCLEOTIDE SEQUENCE [LARGE SCALE GENOMIC DNA]</scope>
    <source>
        <strain evidence="14">CFBP5888</strain>
    </source>
</reference>
<feature type="binding site" evidence="10">
    <location>
        <position position="199"/>
    </location>
    <ligand>
        <name>Zn(2+)</name>
        <dbReference type="ChEBI" id="CHEBI:29105"/>
    </ligand>
</feature>
<comment type="subunit">
    <text evidence="3 10">Monomer.</text>
</comment>
<keyword evidence="8 10" id="KW-0648">Protein biosynthesis</keyword>
<dbReference type="Pfam" id="PF00749">
    <property type="entry name" value="tRNA-synt_1c"/>
    <property type="match status" value="1"/>
</dbReference>
<dbReference type="InterPro" id="IPR020058">
    <property type="entry name" value="Glu/Gln-tRNA-synth_Ib_cat-dom"/>
</dbReference>
<evidence type="ECO:0000256" key="4">
    <source>
        <dbReference type="ARBA" id="ARBA00022490"/>
    </source>
</evidence>
<dbReference type="CDD" id="cd00808">
    <property type="entry name" value="GluRS_core"/>
    <property type="match status" value="1"/>
</dbReference>
<proteinExistence type="inferred from homology"/>
<evidence type="ECO:0000259" key="12">
    <source>
        <dbReference type="Pfam" id="PF19269"/>
    </source>
</evidence>
<dbReference type="GO" id="GO:0005829">
    <property type="term" value="C:cytosol"/>
    <property type="evidence" value="ECO:0007669"/>
    <property type="project" value="TreeGrafter"/>
</dbReference>
<evidence type="ECO:0000256" key="2">
    <source>
        <dbReference type="ARBA" id="ARBA00007894"/>
    </source>
</evidence>
<feature type="binding site" evidence="10">
    <location>
        <position position="201"/>
    </location>
    <ligand>
        <name>Zn(2+)</name>
        <dbReference type="ChEBI" id="CHEBI:29105"/>
    </ligand>
</feature>
<keyword evidence="4 10" id="KW-0963">Cytoplasm</keyword>
<feature type="domain" description="Aminoacyl-tRNA synthetase class I anticodon-binding" evidence="12">
    <location>
        <begin position="395"/>
        <end position="535"/>
    </location>
</feature>
<dbReference type="AlphaFoldDB" id="V5Z9K3"/>
<dbReference type="InterPro" id="IPR001412">
    <property type="entry name" value="aa-tRNA-synth_I_CS"/>
</dbReference>
<accession>V5Z9K3</accession>
<dbReference type="STRING" id="1161919.EPIR_2561"/>
<dbReference type="InterPro" id="IPR045462">
    <property type="entry name" value="aa-tRNA-synth_I_cd-bd"/>
</dbReference>
<comment type="caution">
    <text evidence="13">The sequence shown here is derived from an EMBL/GenBank/DDBJ whole genome shotgun (WGS) entry which is preliminary data.</text>
</comment>
<evidence type="ECO:0000256" key="7">
    <source>
        <dbReference type="ARBA" id="ARBA00022840"/>
    </source>
</evidence>
<dbReference type="GO" id="GO:0000049">
    <property type="term" value="F:tRNA binding"/>
    <property type="evidence" value="ECO:0007669"/>
    <property type="project" value="InterPro"/>
</dbReference>
<evidence type="ECO:0000259" key="11">
    <source>
        <dbReference type="Pfam" id="PF00749"/>
    </source>
</evidence>
<dbReference type="EMBL" id="CAHS01000015">
    <property type="protein sequence ID" value="CCG87924.1"/>
    <property type="molecule type" value="Genomic_DNA"/>
</dbReference>
<dbReference type="InterPro" id="IPR008925">
    <property type="entry name" value="aa_tRNA-synth_I_cd-bd_sf"/>
</dbReference>
<keyword evidence="10" id="KW-0862">Zinc</keyword>
<dbReference type="Gene3D" id="3.40.50.620">
    <property type="entry name" value="HUPs"/>
    <property type="match status" value="1"/>
</dbReference>
<dbReference type="PRINTS" id="PR00987">
    <property type="entry name" value="TRNASYNTHGLU"/>
</dbReference>